<keyword evidence="1" id="KW-1133">Transmembrane helix</keyword>
<keyword evidence="1" id="KW-0812">Transmembrane</keyword>
<feature type="transmembrane region" description="Helical" evidence="1">
    <location>
        <begin position="64"/>
        <end position="84"/>
    </location>
</feature>
<comment type="caution">
    <text evidence="2">The sequence shown here is derived from an EMBL/GenBank/DDBJ whole genome shotgun (WGS) entry which is preliminary data.</text>
</comment>
<gene>
    <name evidence="2" type="ORF">EAY07_22635</name>
</gene>
<evidence type="ECO:0000313" key="3">
    <source>
        <dbReference type="Proteomes" id="UP000722957"/>
    </source>
</evidence>
<dbReference type="EMBL" id="RDOM01000525">
    <property type="protein sequence ID" value="MBF4274748.1"/>
    <property type="molecule type" value="Genomic_DNA"/>
</dbReference>
<proteinExistence type="predicted"/>
<keyword evidence="1" id="KW-0472">Membrane</keyword>
<sequence length="90" mass="10040">MERLFENELLNVSVSLLIALAVCYVIQLLLTKVFQPKGLGWVLILFASICIFLVASTVNSNESYFYWLISSAKWALVGIAGISIQKIQES</sequence>
<name>A0A378PV62_VIBAN</name>
<accession>A0A378PV62</accession>
<feature type="transmembrane region" description="Helical" evidence="1">
    <location>
        <begin position="38"/>
        <end position="58"/>
    </location>
</feature>
<evidence type="ECO:0000256" key="1">
    <source>
        <dbReference type="SAM" id="Phobius"/>
    </source>
</evidence>
<evidence type="ECO:0000313" key="2">
    <source>
        <dbReference type="EMBL" id="MBF4274748.1"/>
    </source>
</evidence>
<organism evidence="2 3">
    <name type="scientific">Vibrio anguillarum</name>
    <name type="common">Listonella anguillarum</name>
    <dbReference type="NCBI Taxonomy" id="55601"/>
    <lineage>
        <taxon>Bacteria</taxon>
        <taxon>Pseudomonadati</taxon>
        <taxon>Pseudomonadota</taxon>
        <taxon>Gammaproteobacteria</taxon>
        <taxon>Vibrionales</taxon>
        <taxon>Vibrionaceae</taxon>
        <taxon>Vibrio</taxon>
    </lineage>
</organism>
<dbReference type="RefSeq" id="WP_047689392.1">
    <property type="nucleotide sequence ID" value="NZ_RDOM01000525.1"/>
</dbReference>
<dbReference type="AlphaFoldDB" id="A0A378PV62"/>
<reference evidence="2 3" key="1">
    <citation type="journal article" date="2021" name="PeerJ">
        <title>Analysis of 44 Vibrio anguillarum genomes reveals high genetic diversity.</title>
        <authorList>
            <person name="Hansen M.J."/>
            <person name="Dalsgaard I."/>
        </authorList>
    </citation>
    <scope>NUCLEOTIDE SEQUENCE [LARGE SCALE GENOMIC DNA]</scope>
    <source>
        <strain evidence="2 3">17-16730-2A</strain>
    </source>
</reference>
<feature type="transmembrane region" description="Helical" evidence="1">
    <location>
        <begin position="12"/>
        <end position="31"/>
    </location>
</feature>
<protein>
    <submittedName>
        <fullName evidence="2">Uncharacterized protein</fullName>
    </submittedName>
</protein>
<dbReference type="Proteomes" id="UP000722957">
    <property type="component" value="Unassembled WGS sequence"/>
</dbReference>